<dbReference type="NCBIfam" id="TIGR03625">
    <property type="entry name" value="L3_bact"/>
    <property type="match status" value="1"/>
</dbReference>
<dbReference type="FunFam" id="2.40.30.10:FF:000065">
    <property type="entry name" value="50S ribosomal protein L3, chloroplastic"/>
    <property type="match status" value="1"/>
</dbReference>
<dbReference type="RefSeq" id="YP_010139337.1">
    <property type="nucleotide sequence ID" value="NC_056910.1"/>
</dbReference>
<evidence type="ECO:0000256" key="1">
    <source>
        <dbReference type="ARBA" id="ARBA00004229"/>
    </source>
</evidence>
<dbReference type="GO" id="GO:0006412">
    <property type="term" value="P:translation"/>
    <property type="evidence" value="ECO:0007669"/>
    <property type="project" value="InterPro"/>
</dbReference>
<dbReference type="GeneID" id="67132899"/>
<dbReference type="PANTHER" id="PTHR11229">
    <property type="entry name" value="50S RIBOSOMAL PROTEIN L3"/>
    <property type="match status" value="1"/>
</dbReference>
<dbReference type="InterPro" id="IPR019927">
    <property type="entry name" value="Ribosomal_uL3_bac/org-type"/>
</dbReference>
<evidence type="ECO:0000256" key="5">
    <source>
        <dbReference type="ARBA" id="ARBA00022980"/>
    </source>
</evidence>
<dbReference type="EMBL" id="MW175522">
    <property type="protein sequence ID" value="QQK55003.1"/>
    <property type="molecule type" value="Genomic_DNA"/>
</dbReference>
<dbReference type="InterPro" id="IPR009000">
    <property type="entry name" value="Transl_B-barrel_sf"/>
</dbReference>
<evidence type="ECO:0000313" key="9">
    <source>
        <dbReference type="EMBL" id="QQK55003.1"/>
    </source>
</evidence>
<dbReference type="SUPFAM" id="SSF50447">
    <property type="entry name" value="Translation proteins"/>
    <property type="match status" value="1"/>
</dbReference>
<feature type="region of interest" description="Disordered" evidence="8">
    <location>
        <begin position="130"/>
        <end position="154"/>
    </location>
</feature>
<evidence type="ECO:0000256" key="3">
    <source>
        <dbReference type="ARBA" id="ARBA00022730"/>
    </source>
</evidence>
<geneLocation type="plastid" evidence="9"/>
<keyword evidence="4" id="KW-0694">RNA-binding</keyword>
<comment type="subcellular location">
    <subcellularLocation>
        <location evidence="1">Plastid</location>
        <location evidence="1">Chloroplast</location>
    </subcellularLocation>
</comment>
<evidence type="ECO:0000256" key="4">
    <source>
        <dbReference type="ARBA" id="ARBA00022884"/>
    </source>
</evidence>
<keyword evidence="5 9" id="KW-0689">Ribosomal protein</keyword>
<protein>
    <recommendedName>
        <fullName evidence="7">Large ribosomal subunit protein uL3c</fullName>
    </recommendedName>
</protein>
<dbReference type="AlphaFoldDB" id="A0A7T6Y7K6"/>
<comment type="similarity">
    <text evidence="2">Belongs to the universal ribosomal protein uL3 family.</text>
</comment>
<evidence type="ECO:0000256" key="7">
    <source>
        <dbReference type="ARBA" id="ARBA00035213"/>
    </source>
</evidence>
<dbReference type="Gene3D" id="2.40.30.10">
    <property type="entry name" value="Translation factors"/>
    <property type="match status" value="1"/>
</dbReference>
<dbReference type="InterPro" id="IPR000597">
    <property type="entry name" value="Ribosomal_uL3"/>
</dbReference>
<keyword evidence="9" id="KW-0934">Plastid</keyword>
<evidence type="ECO:0000256" key="6">
    <source>
        <dbReference type="ARBA" id="ARBA00023274"/>
    </source>
</evidence>
<evidence type="ECO:0000256" key="8">
    <source>
        <dbReference type="SAM" id="MobiDB-lite"/>
    </source>
</evidence>
<dbReference type="GO" id="GO:0005840">
    <property type="term" value="C:ribosome"/>
    <property type="evidence" value="ECO:0007669"/>
    <property type="project" value="UniProtKB-KW"/>
</dbReference>
<dbReference type="GO" id="GO:0019843">
    <property type="term" value="F:rRNA binding"/>
    <property type="evidence" value="ECO:0007669"/>
    <property type="project" value="UniProtKB-KW"/>
</dbReference>
<dbReference type="Gene3D" id="3.30.160.810">
    <property type="match status" value="1"/>
</dbReference>
<accession>A0A7T6Y7K6</accession>
<dbReference type="PANTHER" id="PTHR11229:SF16">
    <property type="entry name" value="LARGE RIBOSOMAL SUBUNIT PROTEIN UL3C"/>
    <property type="match status" value="1"/>
</dbReference>
<keyword evidence="3" id="KW-0699">rRNA-binding</keyword>
<dbReference type="Pfam" id="PF00297">
    <property type="entry name" value="Ribosomal_L3"/>
    <property type="match status" value="1"/>
</dbReference>
<name>A0A7T6Y7K6_9STRA</name>
<keyword evidence="6" id="KW-0687">Ribonucleoprotein</keyword>
<dbReference type="GO" id="GO:0009507">
    <property type="term" value="C:chloroplast"/>
    <property type="evidence" value="ECO:0007669"/>
    <property type="project" value="UniProtKB-SubCell"/>
</dbReference>
<organism evidence="9">
    <name type="scientific">Poterioochromonas malhamensis</name>
    <dbReference type="NCBI Taxonomy" id="88167"/>
    <lineage>
        <taxon>Eukaryota</taxon>
        <taxon>Sar</taxon>
        <taxon>Stramenopiles</taxon>
        <taxon>Ochrophyta</taxon>
        <taxon>Synurophyceae</taxon>
        <taxon>Ochromonadales</taxon>
        <taxon>Ochromonadaceae</taxon>
        <taxon>Poterioochromonas</taxon>
    </lineage>
</organism>
<dbReference type="GO" id="GO:1990904">
    <property type="term" value="C:ribonucleoprotein complex"/>
    <property type="evidence" value="ECO:0007669"/>
    <property type="project" value="UniProtKB-KW"/>
</dbReference>
<dbReference type="GO" id="GO:0003735">
    <property type="term" value="F:structural constituent of ribosome"/>
    <property type="evidence" value="ECO:0007669"/>
    <property type="project" value="InterPro"/>
</dbReference>
<gene>
    <name evidence="9" type="primary">rpl3</name>
</gene>
<proteinExistence type="inferred from homology"/>
<reference evidence="9" key="1">
    <citation type="submission" date="2020-10" db="EMBL/GenBank/DDBJ databases">
        <title>Complete chloroplast genome of the Synurophyceae Poterioochromonas malhamensis (Pringsheim) R.A.Andersen 2017 from Van Lake in Eastern Anatolia.</title>
        <authorList>
            <person name="Gastineau R."/>
            <person name="Yilmaz E."/>
            <person name="Solak C.N."/>
            <person name="Lemieux C."/>
            <person name="Turmel M."/>
            <person name="Witkowski A."/>
        </authorList>
    </citation>
    <scope>NUCLEOTIDE SEQUENCE</scope>
    <source>
        <strain evidence="9">SZCZR2049</strain>
    </source>
</reference>
<evidence type="ECO:0000256" key="2">
    <source>
        <dbReference type="ARBA" id="ARBA00006540"/>
    </source>
</evidence>
<sequence>MIKYIGKKLGMIELYNKEGDLIPVTVIKIIPTTITFIQNFKKLKKYSIQIGYNLKPKFKLTKPELGHLLKNGLEKYQHLKTFFTSENNSKYQVKNTFDINDFKVGEKVKIQGKSIGKGNAGNIKKHSFNRGPMGHGSKHHRLQGSIGSGTTPGRVFPGKRMPGRLGGSNVTIFNLPIIDLDKDNSFMFLKGSIPGKKGNIITITV</sequence>